<gene>
    <name evidence="2" type="ORF">DFP79_3081</name>
</gene>
<evidence type="ECO:0000313" key="3">
    <source>
        <dbReference type="Proteomes" id="UP000294656"/>
    </source>
</evidence>
<evidence type="ECO:0000259" key="1">
    <source>
        <dbReference type="Pfam" id="PF09937"/>
    </source>
</evidence>
<organism evidence="2 3">
    <name type="scientific">Marinomonas balearica</name>
    <dbReference type="NCBI Taxonomy" id="491947"/>
    <lineage>
        <taxon>Bacteria</taxon>
        <taxon>Pseudomonadati</taxon>
        <taxon>Pseudomonadota</taxon>
        <taxon>Gammaproteobacteria</taxon>
        <taxon>Oceanospirillales</taxon>
        <taxon>Oceanospirillaceae</taxon>
        <taxon>Marinomonas</taxon>
    </lineage>
</organism>
<accession>A0A4R6M383</accession>
<reference evidence="2 3" key="1">
    <citation type="submission" date="2019-03" db="EMBL/GenBank/DDBJ databases">
        <title>Genomic Encyclopedia of Type Strains, Phase III (KMG-III): the genomes of soil and plant-associated and newly described type strains.</title>
        <authorList>
            <person name="Whitman W."/>
        </authorList>
    </citation>
    <scope>NUCLEOTIDE SEQUENCE [LARGE SCALE GENOMIC DNA]</scope>
    <source>
        <strain evidence="2 3">CECT 7378</strain>
    </source>
</reference>
<sequence>MILDNQSSFQVSLIPSVSQKGLEQNTLVIKVCYRFSMDGELVPTDGDEISLLESFYGDPSCSSIETTYEGAPFKEGFEVLIQGKCFPEKHQNALFLTASLSESSTGSSRLFWQKSVNVFGERHIKNTVFGKTSTRPELLGEFDLKWENSFGGRCVAPNNKRFDHNPVGVGWKPKKTGVNRLPNILNESISSLPRRSERATGFAPIASQWAPRLALYEQYSKALLDVNSSLPEAYCVAPSNLYNCAPLDQQFKKTPIFPCQLILENWYREAPNLELMIKEAEMSLWHMPHFQRPKKLIPKCDTLLVNTTKQEVTLLYRIGLEKSERDHDSDVILVE</sequence>
<feature type="domain" description="DUF2169" evidence="1">
    <location>
        <begin position="22"/>
        <end position="317"/>
    </location>
</feature>
<protein>
    <submittedName>
        <fullName evidence="2">Uncharacterized protein DUF2169</fullName>
    </submittedName>
</protein>
<dbReference type="RefSeq" id="WP_166637717.1">
    <property type="nucleotide sequence ID" value="NZ_SNXC01000015.1"/>
</dbReference>
<comment type="caution">
    <text evidence="2">The sequence shown here is derived from an EMBL/GenBank/DDBJ whole genome shotgun (WGS) entry which is preliminary data.</text>
</comment>
<dbReference type="Proteomes" id="UP000294656">
    <property type="component" value="Unassembled WGS sequence"/>
</dbReference>
<dbReference type="AlphaFoldDB" id="A0A4R6M383"/>
<dbReference type="InterPro" id="IPR018683">
    <property type="entry name" value="DUF2169"/>
</dbReference>
<name>A0A4R6M383_9GAMM</name>
<proteinExistence type="predicted"/>
<evidence type="ECO:0000313" key="2">
    <source>
        <dbReference type="EMBL" id="TDO95727.1"/>
    </source>
</evidence>
<keyword evidence="3" id="KW-1185">Reference proteome</keyword>
<dbReference type="Pfam" id="PF09937">
    <property type="entry name" value="DUF2169"/>
    <property type="match status" value="1"/>
</dbReference>
<dbReference type="EMBL" id="SNXC01000015">
    <property type="protein sequence ID" value="TDO95727.1"/>
    <property type="molecule type" value="Genomic_DNA"/>
</dbReference>